<dbReference type="EMBL" id="JARK01001700">
    <property type="protein sequence ID" value="EYB82233.1"/>
    <property type="molecule type" value="Genomic_DNA"/>
</dbReference>
<dbReference type="OrthoDB" id="5849210at2759"/>
<keyword evidence="3" id="KW-1185">Reference proteome</keyword>
<dbReference type="PANTHER" id="PTHR47027">
    <property type="entry name" value="REVERSE TRANSCRIPTASE DOMAIN-CONTAINING PROTEIN"/>
    <property type="match status" value="1"/>
</dbReference>
<sequence>MLASEQKENLERQMQALSERAARFGLRLNVKKTEYMTTNLDGPSTIQVDGNNLRRTDYFKYLGSTYSADGNLAHRVNAAWLKWRSMTGVLCDKNTPDRSKSKVYRAVVRPVALYSAECWPTTNEVERRLSVVQDDVTMDGGYHTCRQHP</sequence>
<evidence type="ECO:0000313" key="3">
    <source>
        <dbReference type="Proteomes" id="UP000024635"/>
    </source>
</evidence>
<dbReference type="AlphaFoldDB" id="A0A016RV78"/>
<gene>
    <name evidence="2" type="primary">Acey_s0364.g3568</name>
    <name evidence="2" type="ORF">Y032_0364g3568</name>
</gene>
<dbReference type="Proteomes" id="UP000024635">
    <property type="component" value="Unassembled WGS sequence"/>
</dbReference>
<dbReference type="InterPro" id="IPR000477">
    <property type="entry name" value="RT_dom"/>
</dbReference>
<protein>
    <recommendedName>
        <fullName evidence="1">Reverse transcriptase domain-containing protein</fullName>
    </recommendedName>
</protein>
<dbReference type="PROSITE" id="PS50878">
    <property type="entry name" value="RT_POL"/>
    <property type="match status" value="1"/>
</dbReference>
<organism evidence="2 3">
    <name type="scientific">Ancylostoma ceylanicum</name>
    <dbReference type="NCBI Taxonomy" id="53326"/>
    <lineage>
        <taxon>Eukaryota</taxon>
        <taxon>Metazoa</taxon>
        <taxon>Ecdysozoa</taxon>
        <taxon>Nematoda</taxon>
        <taxon>Chromadorea</taxon>
        <taxon>Rhabditida</taxon>
        <taxon>Rhabditina</taxon>
        <taxon>Rhabditomorpha</taxon>
        <taxon>Strongyloidea</taxon>
        <taxon>Ancylostomatidae</taxon>
        <taxon>Ancylostomatinae</taxon>
        <taxon>Ancylostoma</taxon>
    </lineage>
</organism>
<evidence type="ECO:0000313" key="2">
    <source>
        <dbReference type="EMBL" id="EYB82233.1"/>
    </source>
</evidence>
<feature type="domain" description="Reverse transcriptase" evidence="1">
    <location>
        <begin position="1"/>
        <end position="66"/>
    </location>
</feature>
<accession>A0A016RV78</accession>
<evidence type="ECO:0000259" key="1">
    <source>
        <dbReference type="PROSITE" id="PS50878"/>
    </source>
</evidence>
<reference evidence="3" key="1">
    <citation type="journal article" date="2015" name="Nat. Genet.">
        <title>The genome and transcriptome of the zoonotic hookworm Ancylostoma ceylanicum identify infection-specific gene families.</title>
        <authorList>
            <person name="Schwarz E.M."/>
            <person name="Hu Y."/>
            <person name="Antoshechkin I."/>
            <person name="Miller M.M."/>
            <person name="Sternberg P.W."/>
            <person name="Aroian R.V."/>
        </authorList>
    </citation>
    <scope>NUCLEOTIDE SEQUENCE</scope>
    <source>
        <strain evidence="3">HY135</strain>
    </source>
</reference>
<name>A0A016RV78_9BILA</name>
<comment type="caution">
    <text evidence="2">The sequence shown here is derived from an EMBL/GenBank/DDBJ whole genome shotgun (WGS) entry which is preliminary data.</text>
</comment>
<proteinExistence type="predicted"/>
<dbReference type="PANTHER" id="PTHR47027:SF20">
    <property type="entry name" value="REVERSE TRANSCRIPTASE-LIKE PROTEIN WITH RNA-DIRECTED DNA POLYMERASE DOMAIN"/>
    <property type="match status" value="1"/>
</dbReference>